<dbReference type="EMBL" id="RCHS01004067">
    <property type="protein sequence ID" value="RMX37855.1"/>
    <property type="molecule type" value="Genomic_DNA"/>
</dbReference>
<name>A0A3M6T8X0_POCDA</name>
<feature type="non-terminal residue" evidence="1">
    <location>
        <position position="104"/>
    </location>
</feature>
<gene>
    <name evidence="1" type="ORF">pdam_00007032</name>
</gene>
<dbReference type="AlphaFoldDB" id="A0A3M6T8X0"/>
<protein>
    <submittedName>
        <fullName evidence="1">Uncharacterized protein</fullName>
    </submittedName>
</protein>
<accession>A0A3M6T8X0</accession>
<dbReference type="Proteomes" id="UP000275408">
    <property type="component" value="Unassembled WGS sequence"/>
</dbReference>
<keyword evidence="2" id="KW-1185">Reference proteome</keyword>
<reference evidence="1 2" key="1">
    <citation type="journal article" date="2018" name="Sci. Rep.">
        <title>Comparative analysis of the Pocillopora damicornis genome highlights role of immune system in coral evolution.</title>
        <authorList>
            <person name="Cunning R."/>
            <person name="Bay R.A."/>
            <person name="Gillette P."/>
            <person name="Baker A.C."/>
            <person name="Traylor-Knowles N."/>
        </authorList>
    </citation>
    <scope>NUCLEOTIDE SEQUENCE [LARGE SCALE GENOMIC DNA]</scope>
    <source>
        <strain evidence="1">RSMAS</strain>
        <tissue evidence="1">Whole animal</tissue>
    </source>
</reference>
<evidence type="ECO:0000313" key="2">
    <source>
        <dbReference type="Proteomes" id="UP000275408"/>
    </source>
</evidence>
<proteinExistence type="predicted"/>
<organism evidence="1 2">
    <name type="scientific">Pocillopora damicornis</name>
    <name type="common">Cauliflower coral</name>
    <name type="synonym">Millepora damicornis</name>
    <dbReference type="NCBI Taxonomy" id="46731"/>
    <lineage>
        <taxon>Eukaryota</taxon>
        <taxon>Metazoa</taxon>
        <taxon>Cnidaria</taxon>
        <taxon>Anthozoa</taxon>
        <taxon>Hexacorallia</taxon>
        <taxon>Scleractinia</taxon>
        <taxon>Astrocoeniina</taxon>
        <taxon>Pocilloporidae</taxon>
        <taxon>Pocillopora</taxon>
    </lineage>
</organism>
<evidence type="ECO:0000313" key="1">
    <source>
        <dbReference type="EMBL" id="RMX37855.1"/>
    </source>
</evidence>
<comment type="caution">
    <text evidence="1">The sequence shown here is derived from an EMBL/GenBank/DDBJ whole genome shotgun (WGS) entry which is preliminary data.</text>
</comment>
<sequence>MSLNGAPQQGLAFQQTAPVAPQYPFNTVVTWHSGIWPHKYAGCGSSFADKYRSSPYNFVVTTWIGELLERTTTQGSRFMAGTTSRAKVQSSQEVFTFQQPCTFR</sequence>